<dbReference type="OrthoDB" id="9793058at2"/>
<dbReference type="Proteomes" id="UP000199399">
    <property type="component" value="Unassembled WGS sequence"/>
</dbReference>
<evidence type="ECO:0000259" key="2">
    <source>
        <dbReference type="SMART" id="SM00226"/>
    </source>
</evidence>
<proteinExistence type="predicted"/>
<dbReference type="InterPro" id="IPR036196">
    <property type="entry name" value="Ptyr_pPase_sf"/>
</dbReference>
<keyword evidence="4" id="KW-1185">Reference proteome</keyword>
<protein>
    <submittedName>
        <fullName evidence="3">Protein-tyrosine-phosphatase</fullName>
    </submittedName>
</protein>
<accession>A0A1G7S113</accession>
<dbReference type="PANTHER" id="PTHR43428">
    <property type="entry name" value="ARSENATE REDUCTASE"/>
    <property type="match status" value="1"/>
</dbReference>
<dbReference type="Gene3D" id="3.40.50.2300">
    <property type="match status" value="1"/>
</dbReference>
<sequence length="158" mass="16621">MNILVLCTGNSARSILLEALLRDLGAGRISVHSAGSQPVGRVHPGALALLAARGHDTEGFRSKSWDEFATDDAPEMDIVITVCGSAAAETCPLWPGTPLRGHWGVEDPAAAAPEVQDAAFTQAYAILRRRAEAFLAAPVEEMDRAALQAHLTQIGALA</sequence>
<keyword evidence="1" id="KW-0059">Arsenical resistance</keyword>
<evidence type="ECO:0000313" key="3">
    <source>
        <dbReference type="EMBL" id="SDG16687.1"/>
    </source>
</evidence>
<evidence type="ECO:0000313" key="4">
    <source>
        <dbReference type="Proteomes" id="UP000199399"/>
    </source>
</evidence>
<dbReference type="RefSeq" id="WP_093742051.1">
    <property type="nucleotide sequence ID" value="NZ_FNBP01000005.1"/>
</dbReference>
<dbReference type="STRING" id="218672.SAMN04489759_10560"/>
<feature type="domain" description="Phosphotyrosine protein phosphatase I" evidence="2">
    <location>
        <begin position="1"/>
        <end position="137"/>
    </location>
</feature>
<dbReference type="Pfam" id="PF01451">
    <property type="entry name" value="LMWPc"/>
    <property type="match status" value="1"/>
</dbReference>
<reference evidence="4" key="1">
    <citation type="submission" date="2016-10" db="EMBL/GenBank/DDBJ databases">
        <authorList>
            <person name="Varghese N."/>
            <person name="Submissions S."/>
        </authorList>
    </citation>
    <scope>NUCLEOTIDE SEQUENCE [LARGE SCALE GENOMIC DNA]</scope>
    <source>
        <strain evidence="4">DSM 16477</strain>
    </source>
</reference>
<dbReference type="GO" id="GO:0046685">
    <property type="term" value="P:response to arsenic-containing substance"/>
    <property type="evidence" value="ECO:0007669"/>
    <property type="project" value="UniProtKB-KW"/>
</dbReference>
<organism evidence="3 4">
    <name type="scientific">Sulfitobacter delicatus</name>
    <dbReference type="NCBI Taxonomy" id="218672"/>
    <lineage>
        <taxon>Bacteria</taxon>
        <taxon>Pseudomonadati</taxon>
        <taxon>Pseudomonadota</taxon>
        <taxon>Alphaproteobacteria</taxon>
        <taxon>Rhodobacterales</taxon>
        <taxon>Roseobacteraceae</taxon>
        <taxon>Sulfitobacter</taxon>
    </lineage>
</organism>
<dbReference type="CDD" id="cd16345">
    <property type="entry name" value="LMWP_ArsC"/>
    <property type="match status" value="1"/>
</dbReference>
<dbReference type="EMBL" id="FNBP01000005">
    <property type="protein sequence ID" value="SDG16687.1"/>
    <property type="molecule type" value="Genomic_DNA"/>
</dbReference>
<dbReference type="SMART" id="SM00226">
    <property type="entry name" value="LMWPc"/>
    <property type="match status" value="1"/>
</dbReference>
<evidence type="ECO:0000256" key="1">
    <source>
        <dbReference type="ARBA" id="ARBA00022849"/>
    </source>
</evidence>
<dbReference type="AlphaFoldDB" id="A0A1G7S113"/>
<name>A0A1G7S113_9RHOB</name>
<dbReference type="InterPro" id="IPR023485">
    <property type="entry name" value="Ptyr_pPase"/>
</dbReference>
<gene>
    <name evidence="3" type="ORF">SAMN04489759_10560</name>
</gene>
<dbReference type="SUPFAM" id="SSF52788">
    <property type="entry name" value="Phosphotyrosine protein phosphatases I"/>
    <property type="match status" value="1"/>
</dbReference>
<dbReference type="PANTHER" id="PTHR43428:SF1">
    <property type="entry name" value="ARSENATE REDUCTASE"/>
    <property type="match status" value="1"/>
</dbReference>